<dbReference type="OrthoDB" id="431378at2759"/>
<feature type="region of interest" description="Disordered" evidence="1">
    <location>
        <begin position="45"/>
        <end position="124"/>
    </location>
</feature>
<protein>
    <recommendedName>
        <fullName evidence="2">DDHD domain-containing protein</fullName>
    </recommendedName>
</protein>
<organism evidence="3 4">
    <name type="scientific">Coemansia biformis</name>
    <dbReference type="NCBI Taxonomy" id="1286918"/>
    <lineage>
        <taxon>Eukaryota</taxon>
        <taxon>Fungi</taxon>
        <taxon>Fungi incertae sedis</taxon>
        <taxon>Zoopagomycota</taxon>
        <taxon>Kickxellomycotina</taxon>
        <taxon>Kickxellomycetes</taxon>
        <taxon>Kickxellales</taxon>
        <taxon>Kickxellaceae</taxon>
        <taxon>Coemansia</taxon>
    </lineage>
</organism>
<dbReference type="Proteomes" id="UP001143981">
    <property type="component" value="Unassembled WGS sequence"/>
</dbReference>
<feature type="compositionally biased region" description="Acidic residues" evidence="1">
    <location>
        <begin position="109"/>
        <end position="124"/>
    </location>
</feature>
<reference evidence="3" key="1">
    <citation type="submission" date="2022-07" db="EMBL/GenBank/DDBJ databases">
        <title>Phylogenomic reconstructions and comparative analyses of Kickxellomycotina fungi.</title>
        <authorList>
            <person name="Reynolds N.K."/>
            <person name="Stajich J.E."/>
            <person name="Barry K."/>
            <person name="Grigoriev I.V."/>
            <person name="Crous P."/>
            <person name="Smith M.E."/>
        </authorList>
    </citation>
    <scope>NUCLEOTIDE SEQUENCE</scope>
    <source>
        <strain evidence="3">BCRC 34381</strain>
    </source>
</reference>
<accession>A0A9W8CRI9</accession>
<proteinExistence type="predicted"/>
<feature type="domain" description="DDHD" evidence="2">
    <location>
        <begin position="63"/>
        <end position="287"/>
    </location>
</feature>
<feature type="compositionally biased region" description="Low complexity" evidence="1">
    <location>
        <begin position="168"/>
        <end position="185"/>
    </location>
</feature>
<dbReference type="AlphaFoldDB" id="A0A9W8CRI9"/>
<dbReference type="Pfam" id="PF02862">
    <property type="entry name" value="DDHD"/>
    <property type="match status" value="1"/>
</dbReference>
<feature type="region of interest" description="Disordered" evidence="1">
    <location>
        <begin position="138"/>
        <end position="242"/>
    </location>
</feature>
<keyword evidence="4" id="KW-1185">Reference proteome</keyword>
<dbReference type="GO" id="GO:0046872">
    <property type="term" value="F:metal ion binding"/>
    <property type="evidence" value="ECO:0007669"/>
    <property type="project" value="InterPro"/>
</dbReference>
<evidence type="ECO:0000313" key="3">
    <source>
        <dbReference type="EMBL" id="KAJ1721631.1"/>
    </source>
</evidence>
<feature type="compositionally biased region" description="Basic and acidic residues" evidence="1">
    <location>
        <begin position="200"/>
        <end position="209"/>
    </location>
</feature>
<dbReference type="EMBL" id="JANBOI010002470">
    <property type="protein sequence ID" value="KAJ1721631.1"/>
    <property type="molecule type" value="Genomic_DNA"/>
</dbReference>
<dbReference type="InterPro" id="IPR004177">
    <property type="entry name" value="DDHD_dom"/>
</dbReference>
<sequence>MRRASHADALPTAGLSEGATPDGDLPRAQPAYRAHMEATLSVMAVSVQSSQRRSLPDTHSFASPSNQRSASMSTKHHARTRGIRAAVSAVSHSMTPGGGSGDSSSGKTDEDEDDDGSADADEEELASQLMHIFSLSRPPDRERQLAEAQGLPLSSRLIQHPRARGHTAAPESPAPASRPANPPHSTRLRRMRTLPLTVADSRRAVREMAARPAGSSPPPGSRSATTSSRPSPDPASPQLPALPYGERMDYIIPFTKRHLQNEYWLGVHAHFSYWTSRETVHHILHHIIRKPIPSAGQALASTMR</sequence>
<evidence type="ECO:0000313" key="4">
    <source>
        <dbReference type="Proteomes" id="UP001143981"/>
    </source>
</evidence>
<name>A0A9W8CRI9_9FUNG</name>
<evidence type="ECO:0000259" key="2">
    <source>
        <dbReference type="Pfam" id="PF02862"/>
    </source>
</evidence>
<feature type="region of interest" description="Disordered" evidence="1">
    <location>
        <begin position="1"/>
        <end position="28"/>
    </location>
</feature>
<gene>
    <name evidence="3" type="ORF">LPJ61_006016</name>
</gene>
<feature type="compositionally biased region" description="Polar residues" evidence="1">
    <location>
        <begin position="60"/>
        <end position="73"/>
    </location>
</feature>
<feature type="compositionally biased region" description="Low complexity" evidence="1">
    <location>
        <begin position="221"/>
        <end position="230"/>
    </location>
</feature>
<evidence type="ECO:0000256" key="1">
    <source>
        <dbReference type="SAM" id="MobiDB-lite"/>
    </source>
</evidence>
<comment type="caution">
    <text evidence="3">The sequence shown here is derived from an EMBL/GenBank/DDBJ whole genome shotgun (WGS) entry which is preliminary data.</text>
</comment>